<evidence type="ECO:0000256" key="2">
    <source>
        <dbReference type="ARBA" id="ARBA00004954"/>
    </source>
</evidence>
<evidence type="ECO:0000259" key="11">
    <source>
        <dbReference type="PROSITE" id="PS51855"/>
    </source>
</evidence>
<keyword evidence="4 10" id="KW-0808">Transferase</keyword>
<comment type="pathway">
    <text evidence="2 10">Purine metabolism; IMP biosynthesis via de novo pathway; 5-formamido-1-(5-phospho-D-ribosyl)imidazole-4-carboxamide from 5-amino-1-(5-phospho-D-ribosyl)imidazole-4-carboxamide (10-formyl THF route): step 1/1.</text>
</comment>
<dbReference type="SMART" id="SM00851">
    <property type="entry name" value="MGS"/>
    <property type="match status" value="1"/>
</dbReference>
<dbReference type="CDD" id="cd01421">
    <property type="entry name" value="IMPCH"/>
    <property type="match status" value="1"/>
</dbReference>
<dbReference type="HAMAP" id="MF_00139">
    <property type="entry name" value="PurH"/>
    <property type="match status" value="1"/>
</dbReference>
<comment type="catalytic activity">
    <reaction evidence="8 10">
        <text>(6R)-10-formyltetrahydrofolate + 5-amino-1-(5-phospho-beta-D-ribosyl)imidazole-4-carboxamide = 5-formamido-1-(5-phospho-D-ribosyl)imidazole-4-carboxamide + (6S)-5,6,7,8-tetrahydrofolate</text>
        <dbReference type="Rhea" id="RHEA:22192"/>
        <dbReference type="ChEBI" id="CHEBI:57453"/>
        <dbReference type="ChEBI" id="CHEBI:58467"/>
        <dbReference type="ChEBI" id="CHEBI:58475"/>
        <dbReference type="ChEBI" id="CHEBI:195366"/>
        <dbReference type="EC" id="2.1.2.3"/>
    </reaction>
</comment>
<evidence type="ECO:0000313" key="12">
    <source>
        <dbReference type="EMBL" id="PCF56149.1"/>
    </source>
</evidence>
<evidence type="ECO:0000256" key="8">
    <source>
        <dbReference type="ARBA" id="ARBA00050488"/>
    </source>
</evidence>
<dbReference type="Gene3D" id="3.40.140.20">
    <property type="match status" value="2"/>
</dbReference>
<dbReference type="InterPro" id="IPR036914">
    <property type="entry name" value="MGS-like_dom_sf"/>
</dbReference>
<evidence type="ECO:0000256" key="9">
    <source>
        <dbReference type="ARBA" id="ARBA00050687"/>
    </source>
</evidence>
<dbReference type="Proteomes" id="UP000218335">
    <property type="component" value="Unassembled WGS sequence"/>
</dbReference>
<comment type="domain">
    <text evidence="10">The IMP cyclohydrolase activity resides in the N-terminal region.</text>
</comment>
<evidence type="ECO:0000256" key="3">
    <source>
        <dbReference type="ARBA" id="ARBA00007667"/>
    </source>
</evidence>
<dbReference type="SUPFAM" id="SSF52335">
    <property type="entry name" value="Methylglyoxal synthase-like"/>
    <property type="match status" value="1"/>
</dbReference>
<comment type="catalytic activity">
    <reaction evidence="9 10">
        <text>IMP + H2O = 5-formamido-1-(5-phospho-D-ribosyl)imidazole-4-carboxamide</text>
        <dbReference type="Rhea" id="RHEA:18445"/>
        <dbReference type="ChEBI" id="CHEBI:15377"/>
        <dbReference type="ChEBI" id="CHEBI:58053"/>
        <dbReference type="ChEBI" id="CHEBI:58467"/>
        <dbReference type="EC" id="3.5.4.10"/>
    </reaction>
</comment>
<dbReference type="FunFam" id="3.40.140.20:FF:000001">
    <property type="entry name" value="Bifunctional purine biosynthesis protein PurH"/>
    <property type="match status" value="1"/>
</dbReference>
<sequence length="492" mass="53897">MKKAILSVSDKTGIVPFAQSLVEAGYELYSTGGTFRAIDEAGVKVTSVSELTQFEEIMDGRVKTLHPAVHGGILADRDKPEHLEQLKGQNIDLIDMVVVNLYPFKETVKNPDVTEMDAIENIDIGGPTMLRAAAKNFKHVTTIVDPTDYDEVIQRIQNGTLDEAFRKSLMIKVFQHTFEYDQAITQFFGHQLEQLRYGENPQQSAQFIRTSTAKNTIAGATQLHGKQLSYNNIKDADAALSLVKQFEQPAAVAVKHMNPCGVGTGENIHAAYTHAYEADSQSIFGGIVALNRPVTAELAEDLHAIFLEVVIAPKFEQAALDILQQKKNIRLLEIEMTEEADATEFVSVSGGYLVQDKDRFDVAQADMTVVTDVEPTKEQWDALLLGWKVVKSVKSNAIVLANDKQTVGIGAGQMNRVGSAQIAIDRAIEMNDNVVLASDGFFPMGDTVETAAQAGIKAIIQPGGSIKDQESIDMANRYGIAMVTTGMRHFKH</sequence>
<accession>A0A2A4GZ79</accession>
<dbReference type="AlphaFoldDB" id="A0A2A4GZ79"/>
<comment type="caution">
    <text evidence="12">The sequence shown here is derived from an EMBL/GenBank/DDBJ whole genome shotgun (WGS) entry which is preliminary data.</text>
</comment>
<keyword evidence="5 10" id="KW-0658">Purine biosynthesis</keyword>
<dbReference type="EMBL" id="MWUU01000004">
    <property type="protein sequence ID" value="PCF56149.1"/>
    <property type="molecule type" value="Genomic_DNA"/>
</dbReference>
<comment type="similarity">
    <text evidence="3 10">Belongs to the PurH family.</text>
</comment>
<dbReference type="Pfam" id="PF02142">
    <property type="entry name" value="MGS"/>
    <property type="match status" value="1"/>
</dbReference>
<dbReference type="EC" id="2.1.2.3" evidence="10"/>
<dbReference type="UniPathway" id="UPA00074">
    <property type="reaction ID" value="UER00133"/>
</dbReference>
<dbReference type="GO" id="GO:0005829">
    <property type="term" value="C:cytosol"/>
    <property type="evidence" value="ECO:0007669"/>
    <property type="project" value="TreeGrafter"/>
</dbReference>
<comment type="pathway">
    <text evidence="1 10">Purine metabolism; IMP biosynthesis via de novo pathway; IMP from 5-formamido-1-(5-phospho-D-ribosyl)imidazole-4-carboxamide: step 1/1.</text>
</comment>
<dbReference type="FunFam" id="3.40.50.1380:FF:000001">
    <property type="entry name" value="Bifunctional purine biosynthesis protein PurH"/>
    <property type="match status" value="1"/>
</dbReference>
<protein>
    <recommendedName>
        <fullName evidence="10">Bifunctional purine biosynthesis protein PurH</fullName>
    </recommendedName>
    <domain>
        <recommendedName>
            <fullName evidence="10">Phosphoribosylaminoimidazolecarboxamide formyltransferase</fullName>
            <ecNumber evidence="10">2.1.2.3</ecNumber>
        </recommendedName>
        <alternativeName>
            <fullName evidence="10">AICAR transformylase</fullName>
        </alternativeName>
    </domain>
    <domain>
        <recommendedName>
            <fullName evidence="10">IMP cyclohydrolase</fullName>
            <ecNumber evidence="10">3.5.4.10</ecNumber>
        </recommendedName>
        <alternativeName>
            <fullName evidence="10">ATIC</fullName>
        </alternativeName>
        <alternativeName>
            <fullName evidence="10">IMP synthase</fullName>
        </alternativeName>
        <alternativeName>
            <fullName evidence="10">Inosinicase</fullName>
        </alternativeName>
    </domain>
</protein>
<reference evidence="12 13" key="1">
    <citation type="journal article" date="2017" name="PLoS ONE">
        <title>Development of a real-time PCR for detection of Staphylococcus pseudintermedius using a novel automated comparison of whole-genome sequences.</title>
        <authorList>
            <person name="Verstappen K.M."/>
            <person name="Huijbregts L."/>
            <person name="Spaninks M."/>
            <person name="Wagenaar J.A."/>
            <person name="Fluit A.C."/>
            <person name="Duim B."/>
        </authorList>
    </citation>
    <scope>NUCLEOTIDE SEQUENCE [LARGE SCALE GENOMIC DNA]</scope>
    <source>
        <strain evidence="12 13">215070706401-1</strain>
    </source>
</reference>
<dbReference type="SMART" id="SM00798">
    <property type="entry name" value="AICARFT_IMPCHas"/>
    <property type="match status" value="1"/>
</dbReference>
<dbReference type="PROSITE" id="PS51855">
    <property type="entry name" value="MGS"/>
    <property type="match status" value="1"/>
</dbReference>
<dbReference type="EC" id="3.5.4.10" evidence="10"/>
<feature type="domain" description="MGS-like" evidence="11">
    <location>
        <begin position="1"/>
        <end position="144"/>
    </location>
</feature>
<dbReference type="NCBIfam" id="NF002049">
    <property type="entry name" value="PRK00881.1"/>
    <property type="match status" value="1"/>
</dbReference>
<dbReference type="GO" id="GO:0006189">
    <property type="term" value="P:'de novo' IMP biosynthetic process"/>
    <property type="evidence" value="ECO:0007669"/>
    <property type="project" value="UniProtKB-UniRule"/>
</dbReference>
<dbReference type="Gene3D" id="3.40.50.1380">
    <property type="entry name" value="Methylglyoxal synthase-like domain"/>
    <property type="match status" value="1"/>
</dbReference>
<dbReference type="InterPro" id="IPR016193">
    <property type="entry name" value="Cytidine_deaminase-like"/>
</dbReference>
<evidence type="ECO:0000256" key="7">
    <source>
        <dbReference type="ARBA" id="ARBA00023268"/>
    </source>
</evidence>
<evidence type="ECO:0000313" key="13">
    <source>
        <dbReference type="Proteomes" id="UP000218335"/>
    </source>
</evidence>
<evidence type="ECO:0000256" key="4">
    <source>
        <dbReference type="ARBA" id="ARBA00022679"/>
    </source>
</evidence>
<dbReference type="FunFam" id="3.40.140.20:FF:000002">
    <property type="entry name" value="Bifunctional purine biosynthesis protein PurH"/>
    <property type="match status" value="1"/>
</dbReference>
<gene>
    <name evidence="10" type="primary">purH</name>
    <name evidence="12" type="ORF">B5C08_04280</name>
</gene>
<keyword evidence="6 10" id="KW-0378">Hydrolase</keyword>
<keyword evidence="7 10" id="KW-0511">Multifunctional enzyme</keyword>
<dbReference type="RefSeq" id="WP_019165597.1">
    <property type="nucleotide sequence ID" value="NZ_CP094734.1"/>
</dbReference>
<dbReference type="PIRSF" id="PIRSF000414">
    <property type="entry name" value="AICARFT_IMPCHas"/>
    <property type="match status" value="1"/>
</dbReference>
<dbReference type="SUPFAM" id="SSF53927">
    <property type="entry name" value="Cytidine deaminase-like"/>
    <property type="match status" value="1"/>
</dbReference>
<dbReference type="InterPro" id="IPR002695">
    <property type="entry name" value="PurH-like"/>
</dbReference>
<evidence type="ECO:0000256" key="6">
    <source>
        <dbReference type="ARBA" id="ARBA00022801"/>
    </source>
</evidence>
<dbReference type="GeneID" id="77325398"/>
<proteinExistence type="inferred from homology"/>
<organism evidence="12 13">
    <name type="scientific">Staphylococcus delphini</name>
    <dbReference type="NCBI Taxonomy" id="53344"/>
    <lineage>
        <taxon>Bacteria</taxon>
        <taxon>Bacillati</taxon>
        <taxon>Bacillota</taxon>
        <taxon>Bacilli</taxon>
        <taxon>Bacillales</taxon>
        <taxon>Staphylococcaceae</taxon>
        <taxon>Staphylococcus</taxon>
        <taxon>Staphylococcus intermedius group</taxon>
    </lineage>
</organism>
<evidence type="ECO:0000256" key="1">
    <source>
        <dbReference type="ARBA" id="ARBA00004844"/>
    </source>
</evidence>
<dbReference type="PANTHER" id="PTHR11692">
    <property type="entry name" value="BIFUNCTIONAL PURINE BIOSYNTHESIS PROTEIN PURH"/>
    <property type="match status" value="1"/>
</dbReference>
<dbReference type="Pfam" id="PF01808">
    <property type="entry name" value="AICARFT_IMPCHas"/>
    <property type="match status" value="1"/>
</dbReference>
<dbReference type="NCBIfam" id="TIGR00355">
    <property type="entry name" value="purH"/>
    <property type="match status" value="1"/>
</dbReference>
<dbReference type="InterPro" id="IPR011607">
    <property type="entry name" value="MGS-like_dom"/>
</dbReference>
<evidence type="ECO:0000256" key="5">
    <source>
        <dbReference type="ARBA" id="ARBA00022755"/>
    </source>
</evidence>
<dbReference type="PANTHER" id="PTHR11692:SF0">
    <property type="entry name" value="BIFUNCTIONAL PURINE BIOSYNTHESIS PROTEIN ATIC"/>
    <property type="match status" value="1"/>
</dbReference>
<dbReference type="GO" id="GO:0003937">
    <property type="term" value="F:IMP cyclohydrolase activity"/>
    <property type="evidence" value="ECO:0007669"/>
    <property type="project" value="UniProtKB-UniRule"/>
</dbReference>
<dbReference type="GO" id="GO:0004643">
    <property type="term" value="F:phosphoribosylaminoimidazolecarboxamide formyltransferase activity"/>
    <property type="evidence" value="ECO:0007669"/>
    <property type="project" value="UniProtKB-UniRule"/>
</dbReference>
<evidence type="ECO:0000256" key="10">
    <source>
        <dbReference type="HAMAP-Rule" id="MF_00139"/>
    </source>
</evidence>
<name>A0A2A4GZ79_9STAP</name>
<dbReference type="InterPro" id="IPR024051">
    <property type="entry name" value="AICAR_Tfase_dup_dom_sf"/>
</dbReference>